<proteinExistence type="predicted"/>
<keyword evidence="2" id="KW-1185">Reference proteome</keyword>
<dbReference type="Proteomes" id="UP000827544">
    <property type="component" value="Segment"/>
</dbReference>
<reference evidence="1" key="1">
    <citation type="submission" date="2021-10" db="EMBL/GenBank/DDBJ databases">
        <authorList>
            <person name="Lavering E.D."/>
            <person name="James R."/>
            <person name="Fairholm J.D."/>
            <person name="Ogilvie B.H."/>
            <person name="Thurgood T.L."/>
            <person name="Robison R.A."/>
            <person name="Grose J.H."/>
        </authorList>
    </citation>
    <scope>NUCLEOTIDE SEQUENCE</scope>
</reference>
<protein>
    <submittedName>
        <fullName evidence="1">Replic_Relax superfamily protein</fullName>
    </submittedName>
</protein>
<dbReference type="Pfam" id="PF13814">
    <property type="entry name" value="Replic_Relax"/>
    <property type="match status" value="1"/>
</dbReference>
<evidence type="ECO:0000313" key="2">
    <source>
        <dbReference type="Proteomes" id="UP000827544"/>
    </source>
</evidence>
<sequence>MQNTGRDWNKRRWYERQEIQKVTLDWLKSNVKPTDRDMELLGIVSKRKLVNRSHLEIIAPSFRHLTKNRTRLINRTIRKLFDSMCLDKVHEKQELGKGNTPSILALERGGSVLLGIPHKRRIPQKKMLVNGEVKIQRHVPLIYRHTNGINQMEVDSILFCEKHGHQIEIWEHEQSAIFKYNGEDIVFIPDVFFRLRVGEKVVDLFLEYDTGQENIRNKNKFPVIYDKVTRYQQYKKSMLWQNYSEKFPIVLLVTEDNNRILHFNKNCKQKGIQGFGVYHENYTKFLEHLAKMV</sequence>
<gene>
    <name evidence="1" type="ORF">NATE_268</name>
</gene>
<evidence type="ECO:0000313" key="1">
    <source>
        <dbReference type="EMBL" id="UGO51102.1"/>
    </source>
</evidence>
<accession>A0AAE8YYB9</accession>
<dbReference type="EMBL" id="OK499992">
    <property type="protein sequence ID" value="UGO51102.1"/>
    <property type="molecule type" value="Genomic_DNA"/>
</dbReference>
<dbReference type="InterPro" id="IPR025855">
    <property type="entry name" value="Replic_Relax"/>
</dbReference>
<organism evidence="1 2">
    <name type="scientific">Bacillus phage vB_BanS_Nate</name>
    <dbReference type="NCBI Taxonomy" id="2894788"/>
    <lineage>
        <taxon>Viruses</taxon>
        <taxon>Duplodnaviria</taxon>
        <taxon>Heunggongvirae</taxon>
        <taxon>Uroviricota</taxon>
        <taxon>Caudoviricetes</taxon>
        <taxon>Joanripponvirinae</taxon>
        <taxon>Natevirus</taxon>
        <taxon>Natevirus nate</taxon>
    </lineage>
</organism>
<name>A0AAE8YYB9_9CAUD</name>